<dbReference type="Gene3D" id="3.40.50.2300">
    <property type="match status" value="1"/>
</dbReference>
<organism evidence="10 11">
    <name type="scientific">Pseudoalteromonas phenolica</name>
    <dbReference type="NCBI Taxonomy" id="161398"/>
    <lineage>
        <taxon>Bacteria</taxon>
        <taxon>Pseudomonadati</taxon>
        <taxon>Pseudomonadota</taxon>
        <taxon>Gammaproteobacteria</taxon>
        <taxon>Alteromonadales</taxon>
        <taxon>Pseudoalteromonadaceae</taxon>
        <taxon>Pseudoalteromonas</taxon>
    </lineage>
</organism>
<protein>
    <submittedName>
        <fullName evidence="10">Winged-helix transcriptional response regulator</fullName>
    </submittedName>
</protein>
<evidence type="ECO:0000256" key="6">
    <source>
        <dbReference type="PROSITE-ProRule" id="PRU00169"/>
    </source>
</evidence>
<dbReference type="Gene3D" id="1.10.10.10">
    <property type="entry name" value="Winged helix-like DNA-binding domain superfamily/Winged helix DNA-binding domain"/>
    <property type="match status" value="1"/>
</dbReference>
<evidence type="ECO:0000256" key="2">
    <source>
        <dbReference type="ARBA" id="ARBA00023012"/>
    </source>
</evidence>
<dbReference type="PROSITE" id="PS50110">
    <property type="entry name" value="RESPONSE_REGULATORY"/>
    <property type="match status" value="1"/>
</dbReference>
<keyword evidence="4 7" id="KW-0238">DNA-binding</keyword>
<dbReference type="InterPro" id="IPR039420">
    <property type="entry name" value="WalR-like"/>
</dbReference>
<reference evidence="10 11" key="1">
    <citation type="submission" date="2015-11" db="EMBL/GenBank/DDBJ databases">
        <authorList>
            <person name="Zhang Y."/>
            <person name="Guo Z."/>
        </authorList>
    </citation>
    <scope>NUCLEOTIDE SEQUENCE [LARGE SCALE GENOMIC DNA]</scope>
    <source>
        <strain evidence="10 11">KCTC 12086</strain>
    </source>
</reference>
<evidence type="ECO:0000313" key="10">
    <source>
        <dbReference type="EMBL" id="ALO43868.1"/>
    </source>
</evidence>
<accession>A0A0S2K6A7</accession>
<gene>
    <name evidence="10" type="ORF">PP2015_3393</name>
</gene>
<dbReference type="Proteomes" id="UP000061457">
    <property type="component" value="Chromosome II"/>
</dbReference>
<dbReference type="InterPro" id="IPR036388">
    <property type="entry name" value="WH-like_DNA-bd_sf"/>
</dbReference>
<keyword evidence="3" id="KW-0805">Transcription regulation</keyword>
<dbReference type="InterPro" id="IPR001789">
    <property type="entry name" value="Sig_transdc_resp-reg_receiver"/>
</dbReference>
<dbReference type="GO" id="GO:0032993">
    <property type="term" value="C:protein-DNA complex"/>
    <property type="evidence" value="ECO:0007669"/>
    <property type="project" value="TreeGrafter"/>
</dbReference>
<dbReference type="SUPFAM" id="SSF52172">
    <property type="entry name" value="CheY-like"/>
    <property type="match status" value="1"/>
</dbReference>
<dbReference type="SUPFAM" id="SSF46894">
    <property type="entry name" value="C-terminal effector domain of the bipartite response regulators"/>
    <property type="match status" value="1"/>
</dbReference>
<dbReference type="GO" id="GO:0005829">
    <property type="term" value="C:cytosol"/>
    <property type="evidence" value="ECO:0007669"/>
    <property type="project" value="TreeGrafter"/>
</dbReference>
<proteinExistence type="predicted"/>
<evidence type="ECO:0000256" key="7">
    <source>
        <dbReference type="PROSITE-ProRule" id="PRU01091"/>
    </source>
</evidence>
<evidence type="ECO:0000313" key="11">
    <source>
        <dbReference type="Proteomes" id="UP000061457"/>
    </source>
</evidence>
<sequence length="227" mass="25805">MPHILIVEDEYDIAEQVMLFFKAAQFEVTHIADGADVVDWVAQHKPDAILMDIMIPNQDGVECMKQIRQFSMVPILMMTAKVAEADRLKGLEFGADDYVCKPFSAAELVMRVRAILRRCAPLEAKEEKILVDEEQLLIKLKGQTLPLTKVEFDIFSLLYKAPSRVFSRQQILDFIQPDNFDISDRVIDSHIKNIRKKIKQIGVSSKLVGSVYGAGYRFDEQQIDAAT</sequence>
<dbReference type="OrthoDB" id="9802426at2"/>
<evidence type="ECO:0000259" key="9">
    <source>
        <dbReference type="PROSITE" id="PS51755"/>
    </source>
</evidence>
<dbReference type="STRING" id="161398.PP2015_3393"/>
<dbReference type="GO" id="GO:0006355">
    <property type="term" value="P:regulation of DNA-templated transcription"/>
    <property type="evidence" value="ECO:0007669"/>
    <property type="project" value="InterPro"/>
</dbReference>
<dbReference type="InterPro" id="IPR011006">
    <property type="entry name" value="CheY-like_superfamily"/>
</dbReference>
<dbReference type="PANTHER" id="PTHR48111:SF4">
    <property type="entry name" value="DNA-BINDING DUAL TRANSCRIPTIONAL REGULATOR OMPR"/>
    <property type="match status" value="1"/>
</dbReference>
<dbReference type="AlphaFoldDB" id="A0A0S2K6A7"/>
<dbReference type="Pfam" id="PF00072">
    <property type="entry name" value="Response_reg"/>
    <property type="match status" value="1"/>
</dbReference>
<evidence type="ECO:0000256" key="3">
    <source>
        <dbReference type="ARBA" id="ARBA00023015"/>
    </source>
</evidence>
<feature type="domain" description="OmpR/PhoB-type" evidence="9">
    <location>
        <begin position="119"/>
        <end position="220"/>
    </location>
</feature>
<dbReference type="GO" id="GO:0000976">
    <property type="term" value="F:transcription cis-regulatory region binding"/>
    <property type="evidence" value="ECO:0007669"/>
    <property type="project" value="TreeGrafter"/>
</dbReference>
<dbReference type="InterPro" id="IPR001867">
    <property type="entry name" value="OmpR/PhoB-type_DNA-bd"/>
</dbReference>
<evidence type="ECO:0000256" key="5">
    <source>
        <dbReference type="ARBA" id="ARBA00023163"/>
    </source>
</evidence>
<dbReference type="SMART" id="SM00448">
    <property type="entry name" value="REC"/>
    <property type="match status" value="1"/>
</dbReference>
<dbReference type="KEGG" id="pphe:PP2015_3393"/>
<evidence type="ECO:0000256" key="1">
    <source>
        <dbReference type="ARBA" id="ARBA00022553"/>
    </source>
</evidence>
<evidence type="ECO:0000256" key="4">
    <source>
        <dbReference type="ARBA" id="ARBA00023125"/>
    </source>
</evidence>
<dbReference type="RefSeq" id="WP_058031696.1">
    <property type="nucleotide sequence ID" value="NZ_CP013188.1"/>
</dbReference>
<dbReference type="GO" id="GO:0000156">
    <property type="term" value="F:phosphorelay response regulator activity"/>
    <property type="evidence" value="ECO:0007669"/>
    <property type="project" value="TreeGrafter"/>
</dbReference>
<feature type="domain" description="Response regulatory" evidence="8">
    <location>
        <begin position="3"/>
        <end position="116"/>
    </location>
</feature>
<dbReference type="PATRIC" id="fig|161398.10.peg.3457"/>
<dbReference type="PANTHER" id="PTHR48111">
    <property type="entry name" value="REGULATOR OF RPOS"/>
    <property type="match status" value="1"/>
</dbReference>
<dbReference type="Pfam" id="PF00486">
    <property type="entry name" value="Trans_reg_C"/>
    <property type="match status" value="1"/>
</dbReference>
<dbReference type="InterPro" id="IPR016032">
    <property type="entry name" value="Sig_transdc_resp-reg_C-effctor"/>
</dbReference>
<dbReference type="PROSITE" id="PS51755">
    <property type="entry name" value="OMPR_PHOB"/>
    <property type="match status" value="1"/>
</dbReference>
<feature type="DNA-binding region" description="OmpR/PhoB-type" evidence="7">
    <location>
        <begin position="119"/>
        <end position="220"/>
    </location>
</feature>
<evidence type="ECO:0000259" key="8">
    <source>
        <dbReference type="PROSITE" id="PS50110"/>
    </source>
</evidence>
<dbReference type="CDD" id="cd00383">
    <property type="entry name" value="trans_reg_C"/>
    <property type="match status" value="1"/>
</dbReference>
<dbReference type="SMART" id="SM00862">
    <property type="entry name" value="Trans_reg_C"/>
    <property type="match status" value="1"/>
</dbReference>
<dbReference type="Gene3D" id="6.10.250.690">
    <property type="match status" value="1"/>
</dbReference>
<keyword evidence="11" id="KW-1185">Reference proteome</keyword>
<keyword evidence="2" id="KW-0902">Two-component regulatory system</keyword>
<keyword evidence="5" id="KW-0804">Transcription</keyword>
<dbReference type="EMBL" id="CP013188">
    <property type="protein sequence ID" value="ALO43868.1"/>
    <property type="molecule type" value="Genomic_DNA"/>
</dbReference>
<feature type="modified residue" description="4-aspartylphosphate" evidence="6">
    <location>
        <position position="52"/>
    </location>
</feature>
<name>A0A0S2K6A7_9GAMM</name>
<keyword evidence="1 6" id="KW-0597">Phosphoprotein</keyword>